<evidence type="ECO:0000259" key="2">
    <source>
        <dbReference type="Pfam" id="PF13511"/>
    </source>
</evidence>
<keyword evidence="4" id="KW-1185">Reference proteome</keyword>
<evidence type="ECO:0000256" key="1">
    <source>
        <dbReference type="SAM" id="MobiDB-lite"/>
    </source>
</evidence>
<sequence>MKWFPIISMLLTSLYNCNLYASNAYIWEDENGVIHFSDFPQSPVAQSVSLPDHNASAPAPKFEEPEPIDPPSTQLATKNNKAPLPDLNIDIIHPTQEQTIRSNKGEIHIVSRLNRNLQVSEHLQLFVNGKPYGAPTTLPEWELKNIDRGTHLFMIQAVVNGKVIALSKPVTVHLHRASVN</sequence>
<organism evidence="3 4">
    <name type="scientific">Vibrio cincinnatiensis DSM 19608</name>
    <dbReference type="NCBI Taxonomy" id="1123491"/>
    <lineage>
        <taxon>Bacteria</taxon>
        <taxon>Pseudomonadati</taxon>
        <taxon>Pseudomonadota</taxon>
        <taxon>Gammaproteobacteria</taxon>
        <taxon>Vibrionales</taxon>
        <taxon>Vibrionaceae</taxon>
        <taxon>Vibrio</taxon>
    </lineage>
</organism>
<dbReference type="InterPro" id="IPR025392">
    <property type="entry name" value="DUF4124"/>
</dbReference>
<evidence type="ECO:0000313" key="4">
    <source>
        <dbReference type="Proteomes" id="UP000190834"/>
    </source>
</evidence>
<protein>
    <recommendedName>
        <fullName evidence="2">DUF4124 domain-containing protein</fullName>
    </recommendedName>
</protein>
<dbReference type="OrthoDB" id="7062774at2"/>
<dbReference type="STRING" id="1123491.SAMN02745782_02824"/>
<feature type="compositionally biased region" description="Polar residues" evidence="1">
    <location>
        <begin position="71"/>
        <end position="80"/>
    </location>
</feature>
<proteinExistence type="predicted"/>
<accession>A0A1T4RUR6</accession>
<dbReference type="Pfam" id="PF13511">
    <property type="entry name" value="DUF4124"/>
    <property type="match status" value="1"/>
</dbReference>
<evidence type="ECO:0000313" key="3">
    <source>
        <dbReference type="EMBL" id="SKA19341.1"/>
    </source>
</evidence>
<feature type="domain" description="DUF4124" evidence="2">
    <location>
        <begin position="21"/>
        <end position="60"/>
    </location>
</feature>
<dbReference type="Proteomes" id="UP000190834">
    <property type="component" value="Unassembled WGS sequence"/>
</dbReference>
<dbReference type="RefSeq" id="WP_078927176.1">
    <property type="nucleotide sequence ID" value="NZ_FUXB01000015.1"/>
</dbReference>
<reference evidence="4" key="1">
    <citation type="submission" date="2017-02" db="EMBL/GenBank/DDBJ databases">
        <authorList>
            <person name="Varghese N."/>
            <person name="Submissions S."/>
        </authorList>
    </citation>
    <scope>NUCLEOTIDE SEQUENCE [LARGE SCALE GENOMIC DNA]</scope>
    <source>
        <strain evidence="4">DSM 19608</strain>
    </source>
</reference>
<name>A0A1T4RUR6_VIBCI</name>
<gene>
    <name evidence="3" type="ORF">SAMN02745782_02824</name>
</gene>
<feature type="region of interest" description="Disordered" evidence="1">
    <location>
        <begin position="47"/>
        <end position="80"/>
    </location>
</feature>
<dbReference type="AlphaFoldDB" id="A0A1T4RUR6"/>
<dbReference type="GeneID" id="70582453"/>
<dbReference type="EMBL" id="FUXB01000015">
    <property type="protein sequence ID" value="SKA19341.1"/>
    <property type="molecule type" value="Genomic_DNA"/>
</dbReference>